<organism evidence="2 3">
    <name type="scientific">Streptomyces hokutonensis</name>
    <dbReference type="NCBI Taxonomy" id="1306990"/>
    <lineage>
        <taxon>Bacteria</taxon>
        <taxon>Bacillati</taxon>
        <taxon>Actinomycetota</taxon>
        <taxon>Actinomycetes</taxon>
        <taxon>Kitasatosporales</taxon>
        <taxon>Streptomycetaceae</taxon>
        <taxon>Streptomyces</taxon>
    </lineage>
</organism>
<dbReference type="RefSeq" id="WP_388114856.1">
    <property type="nucleotide sequence ID" value="NZ_JBIAHM010000024.1"/>
</dbReference>
<feature type="transmembrane region" description="Helical" evidence="1">
    <location>
        <begin position="64"/>
        <end position="82"/>
    </location>
</feature>
<dbReference type="EMBL" id="JBIAHM010000024">
    <property type="protein sequence ID" value="MFE9606159.1"/>
    <property type="molecule type" value="Genomic_DNA"/>
</dbReference>
<gene>
    <name evidence="2" type="ORF">ACFYNQ_47440</name>
</gene>
<keyword evidence="1" id="KW-0472">Membrane</keyword>
<protein>
    <recommendedName>
        <fullName evidence="4">DUF1345 domain-containing protein</fullName>
    </recommendedName>
</protein>
<evidence type="ECO:0000313" key="2">
    <source>
        <dbReference type="EMBL" id="MFE9606159.1"/>
    </source>
</evidence>
<reference evidence="2 3" key="1">
    <citation type="submission" date="2024-10" db="EMBL/GenBank/DDBJ databases">
        <title>The Natural Products Discovery Center: Release of the First 8490 Sequenced Strains for Exploring Actinobacteria Biosynthetic Diversity.</title>
        <authorList>
            <person name="Kalkreuter E."/>
            <person name="Kautsar S.A."/>
            <person name="Yang D."/>
            <person name="Bader C.D."/>
            <person name="Teijaro C.N."/>
            <person name="Fluegel L."/>
            <person name="Davis C.M."/>
            <person name="Simpson J.R."/>
            <person name="Lauterbach L."/>
            <person name="Steele A.D."/>
            <person name="Gui C."/>
            <person name="Meng S."/>
            <person name="Li G."/>
            <person name="Viehrig K."/>
            <person name="Ye F."/>
            <person name="Su P."/>
            <person name="Kiefer A.F."/>
            <person name="Nichols A."/>
            <person name="Cepeda A.J."/>
            <person name="Yan W."/>
            <person name="Fan B."/>
            <person name="Jiang Y."/>
            <person name="Adhikari A."/>
            <person name="Zheng C.-J."/>
            <person name="Schuster L."/>
            <person name="Cowan T.M."/>
            <person name="Smanski M.J."/>
            <person name="Chevrette M.G."/>
            <person name="De Carvalho L.P.S."/>
            <person name="Shen B."/>
        </authorList>
    </citation>
    <scope>NUCLEOTIDE SEQUENCE [LARGE SCALE GENOMIC DNA]</scope>
    <source>
        <strain evidence="2 3">NPDC006488</strain>
    </source>
</reference>
<keyword evidence="1" id="KW-1133">Transmembrane helix</keyword>
<feature type="transmembrane region" description="Helical" evidence="1">
    <location>
        <begin position="94"/>
        <end position="112"/>
    </location>
</feature>
<dbReference type="Proteomes" id="UP001601303">
    <property type="component" value="Unassembled WGS sequence"/>
</dbReference>
<name>A0ABW6MJ51_9ACTN</name>
<proteinExistence type="predicted"/>
<evidence type="ECO:0000313" key="3">
    <source>
        <dbReference type="Proteomes" id="UP001601303"/>
    </source>
</evidence>
<accession>A0ABW6MJ51</accession>
<feature type="transmembrane region" description="Helical" evidence="1">
    <location>
        <begin position="40"/>
        <end position="58"/>
    </location>
</feature>
<feature type="transmembrane region" description="Helical" evidence="1">
    <location>
        <begin position="220"/>
        <end position="240"/>
    </location>
</feature>
<sequence>MTDDRDDPESRLARIERLLEDGRRDVVPAWRQVTRGETRWAVSAVILVAVAVQLMLPHRLALQPYWLLPTLELVLMVGLFVANPRRIEPGTRWLRWPSLVLTGVISLANSWSAARLVVGLVRGTEGLDAGPLLLTGGGIWLTNVIVFALWYWEWDRGGPMARVMGSHPYADFLFVQMQSPETAPPDWEPAFLDYLYLSFTNSTAFSPTDVMPLSRWAKMLMMGQSSVSVSIVVLVVARAVNILR</sequence>
<comment type="caution">
    <text evidence="2">The sequence shown here is derived from an EMBL/GenBank/DDBJ whole genome shotgun (WGS) entry which is preliminary data.</text>
</comment>
<keyword evidence="1" id="KW-0812">Transmembrane</keyword>
<evidence type="ECO:0000256" key="1">
    <source>
        <dbReference type="SAM" id="Phobius"/>
    </source>
</evidence>
<keyword evidence="3" id="KW-1185">Reference proteome</keyword>
<evidence type="ECO:0008006" key="4">
    <source>
        <dbReference type="Google" id="ProtNLM"/>
    </source>
</evidence>
<feature type="transmembrane region" description="Helical" evidence="1">
    <location>
        <begin position="132"/>
        <end position="152"/>
    </location>
</feature>